<dbReference type="Proteomes" id="UP000186817">
    <property type="component" value="Unassembled WGS sequence"/>
</dbReference>
<keyword evidence="2" id="KW-1185">Reference proteome</keyword>
<protein>
    <submittedName>
        <fullName evidence="1">Uncharacterized protein</fullName>
    </submittedName>
</protein>
<evidence type="ECO:0000313" key="1">
    <source>
        <dbReference type="EMBL" id="OLQ14857.1"/>
    </source>
</evidence>
<dbReference type="InterPro" id="IPR011333">
    <property type="entry name" value="SKP1/BTB/POZ_sf"/>
</dbReference>
<gene>
    <name evidence="1" type="ORF">AK812_SmicGene1008</name>
</gene>
<accession>A0A1Q9F5D2</accession>
<dbReference type="SUPFAM" id="SSF54695">
    <property type="entry name" value="POZ domain"/>
    <property type="match status" value="1"/>
</dbReference>
<comment type="caution">
    <text evidence="1">The sequence shown here is derived from an EMBL/GenBank/DDBJ whole genome shotgun (WGS) entry which is preliminary data.</text>
</comment>
<dbReference type="OrthoDB" id="409824at2759"/>
<dbReference type="AlphaFoldDB" id="A0A1Q9F5D2"/>
<evidence type="ECO:0000313" key="2">
    <source>
        <dbReference type="Proteomes" id="UP000186817"/>
    </source>
</evidence>
<organism evidence="1 2">
    <name type="scientific">Symbiodinium microadriaticum</name>
    <name type="common">Dinoflagellate</name>
    <name type="synonym">Zooxanthella microadriatica</name>
    <dbReference type="NCBI Taxonomy" id="2951"/>
    <lineage>
        <taxon>Eukaryota</taxon>
        <taxon>Sar</taxon>
        <taxon>Alveolata</taxon>
        <taxon>Dinophyceae</taxon>
        <taxon>Suessiales</taxon>
        <taxon>Symbiodiniaceae</taxon>
        <taxon>Symbiodinium</taxon>
    </lineage>
</organism>
<sequence length="242" mass="27212">MAKHAEAFEEISRLPGLVHVKVTDREEPYAVPASLLTLSSDVWRCELTGGFMEGETKELPLDVTAGEFEVVLDFLLPAAASKRAVDATNLELLMTLSWKYDLQGLKLKCMNFIGNEVISAHNVERRLYYGIKYQESADKNFFKTDLGKSKDFLAAKFFEVDGRACLRRVRKRIQEEAAKISAATSPLTDLYADVVEDVLHAVRTRGLAAVASYNNTGTGQLRRRIEVEMPHVHKFLKRSEDS</sequence>
<dbReference type="Gene3D" id="3.30.710.10">
    <property type="entry name" value="Potassium Channel Kv1.1, Chain A"/>
    <property type="match status" value="1"/>
</dbReference>
<reference evidence="1 2" key="1">
    <citation type="submission" date="2016-02" db="EMBL/GenBank/DDBJ databases">
        <title>Genome analysis of coral dinoflagellate symbionts highlights evolutionary adaptations to a symbiotic lifestyle.</title>
        <authorList>
            <person name="Aranda M."/>
            <person name="Li Y."/>
            <person name="Liew Y.J."/>
            <person name="Baumgarten S."/>
            <person name="Simakov O."/>
            <person name="Wilson M."/>
            <person name="Piel J."/>
            <person name="Ashoor H."/>
            <person name="Bougouffa S."/>
            <person name="Bajic V.B."/>
            <person name="Ryu T."/>
            <person name="Ravasi T."/>
            <person name="Bayer T."/>
            <person name="Micklem G."/>
            <person name="Kim H."/>
            <person name="Bhak J."/>
            <person name="Lajeunesse T.C."/>
            <person name="Voolstra C.R."/>
        </authorList>
    </citation>
    <scope>NUCLEOTIDE SEQUENCE [LARGE SCALE GENOMIC DNA]</scope>
    <source>
        <strain evidence="1 2">CCMP2467</strain>
    </source>
</reference>
<dbReference type="EMBL" id="LSRX01000010">
    <property type="protein sequence ID" value="OLQ14857.1"/>
    <property type="molecule type" value="Genomic_DNA"/>
</dbReference>
<proteinExistence type="predicted"/>
<name>A0A1Q9F5D2_SYMMI</name>